<feature type="compositionally biased region" description="Low complexity" evidence="1">
    <location>
        <begin position="471"/>
        <end position="483"/>
    </location>
</feature>
<feature type="compositionally biased region" description="Basic and acidic residues" evidence="1">
    <location>
        <begin position="607"/>
        <end position="620"/>
    </location>
</feature>
<evidence type="ECO:0000313" key="2">
    <source>
        <dbReference type="EMBL" id="GMI41882.1"/>
    </source>
</evidence>
<feature type="compositionally biased region" description="Polar residues" evidence="1">
    <location>
        <begin position="430"/>
        <end position="445"/>
    </location>
</feature>
<feature type="compositionally biased region" description="Low complexity" evidence="1">
    <location>
        <begin position="450"/>
        <end position="463"/>
    </location>
</feature>
<feature type="region of interest" description="Disordered" evidence="1">
    <location>
        <begin position="378"/>
        <end position="620"/>
    </location>
</feature>
<dbReference type="OrthoDB" id="205628at2759"/>
<feature type="compositionally biased region" description="Low complexity" evidence="1">
    <location>
        <begin position="501"/>
        <end position="536"/>
    </location>
</feature>
<feature type="compositionally biased region" description="Low complexity" evidence="1">
    <location>
        <begin position="559"/>
        <end position="576"/>
    </location>
</feature>
<gene>
    <name evidence="2" type="ORF">TrCOL_g341</name>
</gene>
<organism evidence="2 3">
    <name type="scientific">Triparma columacea</name>
    <dbReference type="NCBI Taxonomy" id="722753"/>
    <lineage>
        <taxon>Eukaryota</taxon>
        <taxon>Sar</taxon>
        <taxon>Stramenopiles</taxon>
        <taxon>Ochrophyta</taxon>
        <taxon>Bolidophyceae</taxon>
        <taxon>Parmales</taxon>
        <taxon>Triparmaceae</taxon>
        <taxon>Triparma</taxon>
    </lineage>
</organism>
<dbReference type="AlphaFoldDB" id="A0A9W7GB30"/>
<dbReference type="PANTHER" id="PTHR35213">
    <property type="entry name" value="RING-TYPE DOMAIN-CONTAINING PROTEIN-RELATED"/>
    <property type="match status" value="1"/>
</dbReference>
<feature type="compositionally biased region" description="Polar residues" evidence="1">
    <location>
        <begin position="381"/>
        <end position="400"/>
    </location>
</feature>
<dbReference type="Proteomes" id="UP001165065">
    <property type="component" value="Unassembled WGS sequence"/>
</dbReference>
<evidence type="ECO:0000313" key="3">
    <source>
        <dbReference type="Proteomes" id="UP001165065"/>
    </source>
</evidence>
<feature type="region of interest" description="Disordered" evidence="1">
    <location>
        <begin position="230"/>
        <end position="274"/>
    </location>
</feature>
<reference evidence="3" key="1">
    <citation type="journal article" date="2023" name="Commun. Biol.">
        <title>Genome analysis of Parmales, the sister group of diatoms, reveals the evolutionary specialization of diatoms from phago-mixotrophs to photoautotrophs.</title>
        <authorList>
            <person name="Ban H."/>
            <person name="Sato S."/>
            <person name="Yoshikawa S."/>
            <person name="Yamada K."/>
            <person name="Nakamura Y."/>
            <person name="Ichinomiya M."/>
            <person name="Sato N."/>
            <person name="Blanc-Mathieu R."/>
            <person name="Endo H."/>
            <person name="Kuwata A."/>
            <person name="Ogata H."/>
        </authorList>
    </citation>
    <scope>NUCLEOTIDE SEQUENCE [LARGE SCALE GENOMIC DNA]</scope>
</reference>
<keyword evidence="3" id="KW-1185">Reference proteome</keyword>
<feature type="compositionally biased region" description="Polar residues" evidence="1">
    <location>
        <begin position="577"/>
        <end position="590"/>
    </location>
</feature>
<comment type="caution">
    <text evidence="2">The sequence shown here is derived from an EMBL/GenBank/DDBJ whole genome shotgun (WGS) entry which is preliminary data.</text>
</comment>
<name>A0A9W7GB30_9STRA</name>
<sequence length="620" mass="67157">MTAPLFSSRRLGKWGKEEEDYAARLIQEFEWGCVPDCTNGTTLRAFLAVQLYCAPMRISKKYAGKAIGKHVFMRTDENDRRAKKLKPSLKQLKFDFIAACYKKMDKEMPPEVAEEYAPSKMEEGDDDVDEEKFVKGENGEPDKDNEISPFNRFYRYDPVSIADSSTNHYAPFGLDSHRVPYSSAGECLNDLYSNFKSARESNAILLGPEESGLQFQTQVQASAYIQLQPEQPQPQTQPQPTTLRQSTTRQPQRQEQAPPPTLQPLYGSASSSDFQQWLRSQPHETISQFYQPSTATGTARLLPEHLREAPPFDHQLAPAAVIHPTASSSASTDSDALSTRANNNTLKKVTKTLVNYSAIASTVKSYVSGNSNYGVTAEPKAQSSQVTANTLKIHQKQQNKSSKDPNTKAAPTNYTHPALKPIGSRFAGDSKTSMPATTSSVNKISRSNDKSLVSTTSSSMSSDNRSEDSAADSPSPTTTTNAPAKKKHSKTSLISDDSEQSNSCTDSNADSNSDNNSDQGSSDRSNSSKSSESENGSSEHDSNSEHGSNDGAGSGGDGTAASGMATLATATALASSNKRASTDTSTGTQPNRKKAKQQLITKRQGKSKVEGEKSGVTKSQ</sequence>
<evidence type="ECO:0000256" key="1">
    <source>
        <dbReference type="SAM" id="MobiDB-lite"/>
    </source>
</evidence>
<dbReference type="EMBL" id="BRYA01000159">
    <property type="protein sequence ID" value="GMI41882.1"/>
    <property type="molecule type" value="Genomic_DNA"/>
</dbReference>
<protein>
    <submittedName>
        <fullName evidence="2">Uncharacterized protein</fullName>
    </submittedName>
</protein>
<accession>A0A9W7GB30</accession>
<proteinExistence type="predicted"/>
<feature type="compositionally biased region" description="Basic and acidic residues" evidence="1">
    <location>
        <begin position="537"/>
        <end position="548"/>
    </location>
</feature>
<feature type="compositionally biased region" description="Low complexity" evidence="1">
    <location>
        <begin position="238"/>
        <end position="256"/>
    </location>
</feature>